<dbReference type="Pfam" id="PF00005">
    <property type="entry name" value="ABC_tran"/>
    <property type="match status" value="1"/>
</dbReference>
<dbReference type="Proteomes" id="UP000226079">
    <property type="component" value="Unassembled WGS sequence"/>
</dbReference>
<dbReference type="RefSeq" id="WP_098460198.1">
    <property type="nucleotide sequence ID" value="NZ_PDJC01000001.1"/>
</dbReference>
<keyword evidence="3 5" id="KW-0067">ATP-binding</keyword>
<dbReference type="Gene3D" id="3.40.50.300">
    <property type="entry name" value="P-loop containing nucleotide triphosphate hydrolases"/>
    <property type="match status" value="1"/>
</dbReference>
<organism evidence="5 6">
    <name type="scientific">Propionicimonas paludicola</name>
    <dbReference type="NCBI Taxonomy" id="185243"/>
    <lineage>
        <taxon>Bacteria</taxon>
        <taxon>Bacillati</taxon>
        <taxon>Actinomycetota</taxon>
        <taxon>Actinomycetes</taxon>
        <taxon>Propionibacteriales</taxon>
        <taxon>Nocardioidaceae</taxon>
        <taxon>Propionicimonas</taxon>
    </lineage>
</organism>
<evidence type="ECO:0000256" key="3">
    <source>
        <dbReference type="ARBA" id="ARBA00022840"/>
    </source>
</evidence>
<name>A0A2A9CRH0_9ACTN</name>
<dbReference type="InterPro" id="IPR027417">
    <property type="entry name" value="P-loop_NTPase"/>
</dbReference>
<accession>A0A2A9CRH0</accession>
<dbReference type="PROSITE" id="PS50893">
    <property type="entry name" value="ABC_TRANSPORTER_2"/>
    <property type="match status" value="1"/>
</dbReference>
<sequence>MRLSAHDLWFGYDDRPILDGVEFSASTGEAVAIVGPSGVGKTTLLSLLGGMQRPRTGRVEVDGDSAVGRQVSWVLQTVNVLANRSVLDNVALGPLVDGRSRREALAIAKRRLREVGLDALADAPARKVSGGELQRVVIARALASNRPFLLADEPTGQLDRVTTDQIVECLLLARAERGLIVVTHDPAVAARCDRRYELVDGLLREPEVAS</sequence>
<comment type="similarity">
    <text evidence="1">Belongs to the ABC transporter superfamily.</text>
</comment>
<gene>
    <name evidence="5" type="ORF">ATK74_1236</name>
</gene>
<dbReference type="InterPro" id="IPR003439">
    <property type="entry name" value="ABC_transporter-like_ATP-bd"/>
</dbReference>
<dbReference type="InterPro" id="IPR017871">
    <property type="entry name" value="ABC_transporter-like_CS"/>
</dbReference>
<protein>
    <submittedName>
        <fullName evidence="5">Putative ABC transport system ATP-binding protein/lipoprotein-releasing system ATP-binding protein</fullName>
    </submittedName>
</protein>
<evidence type="ECO:0000313" key="6">
    <source>
        <dbReference type="Proteomes" id="UP000226079"/>
    </source>
</evidence>
<dbReference type="GO" id="GO:0016887">
    <property type="term" value="F:ATP hydrolysis activity"/>
    <property type="evidence" value="ECO:0007669"/>
    <property type="project" value="InterPro"/>
</dbReference>
<keyword evidence="2" id="KW-0547">Nucleotide-binding</keyword>
<dbReference type="PROSITE" id="PS00211">
    <property type="entry name" value="ABC_TRANSPORTER_1"/>
    <property type="match status" value="1"/>
</dbReference>
<dbReference type="InterPro" id="IPR003593">
    <property type="entry name" value="AAA+_ATPase"/>
</dbReference>
<dbReference type="GO" id="GO:0005524">
    <property type="term" value="F:ATP binding"/>
    <property type="evidence" value="ECO:0007669"/>
    <property type="project" value="UniProtKB-KW"/>
</dbReference>
<dbReference type="GO" id="GO:0005886">
    <property type="term" value="C:plasma membrane"/>
    <property type="evidence" value="ECO:0007669"/>
    <property type="project" value="TreeGrafter"/>
</dbReference>
<evidence type="ECO:0000256" key="2">
    <source>
        <dbReference type="ARBA" id="ARBA00022741"/>
    </source>
</evidence>
<reference evidence="5 6" key="1">
    <citation type="submission" date="2017-10" db="EMBL/GenBank/DDBJ databases">
        <title>Sequencing the genomes of 1000 actinobacteria strains.</title>
        <authorList>
            <person name="Klenk H.-P."/>
        </authorList>
    </citation>
    <scope>NUCLEOTIDE SEQUENCE [LARGE SCALE GENOMIC DNA]</scope>
    <source>
        <strain evidence="5 6">DSM 15597</strain>
    </source>
</reference>
<keyword evidence="6" id="KW-1185">Reference proteome</keyword>
<proteinExistence type="inferred from homology"/>
<feature type="domain" description="ABC transporter" evidence="4">
    <location>
        <begin position="3"/>
        <end position="208"/>
    </location>
</feature>
<dbReference type="SMART" id="SM00382">
    <property type="entry name" value="AAA"/>
    <property type="match status" value="1"/>
</dbReference>
<dbReference type="InterPro" id="IPR015854">
    <property type="entry name" value="ABC_transpr_LolD-like"/>
</dbReference>
<evidence type="ECO:0000259" key="4">
    <source>
        <dbReference type="PROSITE" id="PS50893"/>
    </source>
</evidence>
<dbReference type="OrthoDB" id="3720738at2"/>
<keyword evidence="5" id="KW-0449">Lipoprotein</keyword>
<evidence type="ECO:0000256" key="1">
    <source>
        <dbReference type="ARBA" id="ARBA00005417"/>
    </source>
</evidence>
<dbReference type="EMBL" id="PDJC01000001">
    <property type="protein sequence ID" value="PFG16685.1"/>
    <property type="molecule type" value="Genomic_DNA"/>
</dbReference>
<dbReference type="PANTHER" id="PTHR24220">
    <property type="entry name" value="IMPORT ATP-BINDING PROTEIN"/>
    <property type="match status" value="1"/>
</dbReference>
<evidence type="ECO:0000313" key="5">
    <source>
        <dbReference type="EMBL" id="PFG16685.1"/>
    </source>
</evidence>
<dbReference type="AlphaFoldDB" id="A0A2A9CRH0"/>
<dbReference type="SUPFAM" id="SSF52540">
    <property type="entry name" value="P-loop containing nucleoside triphosphate hydrolases"/>
    <property type="match status" value="1"/>
</dbReference>
<dbReference type="PANTHER" id="PTHR24220:SF689">
    <property type="entry name" value="LIPOPROTEIN-RELEASING SYSTEM ATP-BINDING PROTEIN LOLD"/>
    <property type="match status" value="1"/>
</dbReference>
<comment type="caution">
    <text evidence="5">The sequence shown here is derived from an EMBL/GenBank/DDBJ whole genome shotgun (WGS) entry which is preliminary data.</text>
</comment>
<dbReference type="GO" id="GO:0022857">
    <property type="term" value="F:transmembrane transporter activity"/>
    <property type="evidence" value="ECO:0007669"/>
    <property type="project" value="TreeGrafter"/>
</dbReference>